<dbReference type="Proteomes" id="UP000268093">
    <property type="component" value="Unassembled WGS sequence"/>
</dbReference>
<dbReference type="SUPFAM" id="SSF57701">
    <property type="entry name" value="Zn2/Cys6 DNA-binding domain"/>
    <property type="match status" value="1"/>
</dbReference>
<evidence type="ECO:0000256" key="3">
    <source>
        <dbReference type="ARBA" id="ARBA00023163"/>
    </source>
</evidence>
<comment type="caution">
    <text evidence="7">The sequence shown here is derived from an EMBL/GenBank/DDBJ whole genome shotgun (WGS) entry which is preliminary data.</text>
</comment>
<keyword evidence="1" id="KW-0805">Transcription regulation</keyword>
<dbReference type="InterPro" id="IPR001138">
    <property type="entry name" value="Zn2Cys6_DnaBD"/>
</dbReference>
<evidence type="ECO:0000259" key="6">
    <source>
        <dbReference type="PROSITE" id="PS50048"/>
    </source>
</evidence>
<feature type="domain" description="Zn(2)-C6 fungal-type" evidence="6">
    <location>
        <begin position="77"/>
        <end position="106"/>
    </location>
</feature>
<dbReference type="PANTHER" id="PTHR31069:SF32">
    <property type="entry name" value="ARGININE METABOLISM REGULATION PROTEIN II"/>
    <property type="match status" value="1"/>
</dbReference>
<organism evidence="7 8">
    <name type="scientific">Jimgerdemannia flammicorona</name>
    <dbReference type="NCBI Taxonomy" id="994334"/>
    <lineage>
        <taxon>Eukaryota</taxon>
        <taxon>Fungi</taxon>
        <taxon>Fungi incertae sedis</taxon>
        <taxon>Mucoromycota</taxon>
        <taxon>Mucoromycotina</taxon>
        <taxon>Endogonomycetes</taxon>
        <taxon>Endogonales</taxon>
        <taxon>Endogonaceae</taxon>
        <taxon>Jimgerdemannia</taxon>
    </lineage>
</organism>
<dbReference type="PANTHER" id="PTHR31069">
    <property type="entry name" value="OLEATE-ACTIVATED TRANSCRIPTION FACTOR 1-RELATED"/>
    <property type="match status" value="1"/>
</dbReference>
<dbReference type="Pfam" id="PF00172">
    <property type="entry name" value="Zn_clus"/>
    <property type="match status" value="1"/>
</dbReference>
<evidence type="ECO:0000256" key="4">
    <source>
        <dbReference type="ARBA" id="ARBA00023242"/>
    </source>
</evidence>
<dbReference type="GO" id="GO:0003677">
    <property type="term" value="F:DNA binding"/>
    <property type="evidence" value="ECO:0007669"/>
    <property type="project" value="UniProtKB-KW"/>
</dbReference>
<dbReference type="GO" id="GO:0000981">
    <property type="term" value="F:DNA-binding transcription factor activity, RNA polymerase II-specific"/>
    <property type="evidence" value="ECO:0007669"/>
    <property type="project" value="InterPro"/>
</dbReference>
<dbReference type="PROSITE" id="PS50048">
    <property type="entry name" value="ZN2_CY6_FUNGAL_2"/>
    <property type="match status" value="1"/>
</dbReference>
<evidence type="ECO:0000256" key="1">
    <source>
        <dbReference type="ARBA" id="ARBA00023015"/>
    </source>
</evidence>
<evidence type="ECO:0000256" key="2">
    <source>
        <dbReference type="ARBA" id="ARBA00023125"/>
    </source>
</evidence>
<keyword evidence="8" id="KW-1185">Reference proteome</keyword>
<protein>
    <recommendedName>
        <fullName evidence="6">Zn(2)-C6 fungal-type domain-containing protein</fullName>
    </recommendedName>
</protein>
<reference evidence="7 8" key="1">
    <citation type="journal article" date="2018" name="New Phytol.">
        <title>Phylogenomics of Endogonaceae and evolution of mycorrhizas within Mucoromycota.</title>
        <authorList>
            <person name="Chang Y."/>
            <person name="Desiro A."/>
            <person name="Na H."/>
            <person name="Sandor L."/>
            <person name="Lipzen A."/>
            <person name="Clum A."/>
            <person name="Barry K."/>
            <person name="Grigoriev I.V."/>
            <person name="Martin F.M."/>
            <person name="Stajich J.E."/>
            <person name="Smith M.E."/>
            <person name="Bonito G."/>
            <person name="Spatafora J.W."/>
        </authorList>
    </citation>
    <scope>NUCLEOTIDE SEQUENCE [LARGE SCALE GENOMIC DNA]</scope>
    <source>
        <strain evidence="7 8">GMNB39</strain>
    </source>
</reference>
<dbReference type="AlphaFoldDB" id="A0A433DKX2"/>
<dbReference type="GO" id="GO:0008270">
    <property type="term" value="F:zinc ion binding"/>
    <property type="evidence" value="ECO:0007669"/>
    <property type="project" value="InterPro"/>
</dbReference>
<dbReference type="InterPro" id="IPR050675">
    <property type="entry name" value="OAF3"/>
</dbReference>
<name>A0A433DKX2_9FUNG</name>
<dbReference type="EMBL" id="RBNI01000767">
    <property type="protein sequence ID" value="RUP51366.1"/>
    <property type="molecule type" value="Genomic_DNA"/>
</dbReference>
<keyword evidence="2" id="KW-0238">DNA-binding</keyword>
<keyword evidence="3" id="KW-0804">Transcription</keyword>
<feature type="compositionally biased region" description="Basic residues" evidence="5">
    <location>
        <begin position="233"/>
        <end position="243"/>
    </location>
</feature>
<accession>A0A433DKX2</accession>
<dbReference type="SMART" id="SM00066">
    <property type="entry name" value="GAL4"/>
    <property type="match status" value="1"/>
</dbReference>
<feature type="compositionally biased region" description="Basic and acidic residues" evidence="5">
    <location>
        <begin position="194"/>
        <end position="210"/>
    </location>
</feature>
<keyword evidence="4" id="KW-0539">Nucleus</keyword>
<dbReference type="OrthoDB" id="4064873at2759"/>
<evidence type="ECO:0000313" key="8">
    <source>
        <dbReference type="Proteomes" id="UP000268093"/>
    </source>
</evidence>
<evidence type="ECO:0000313" key="7">
    <source>
        <dbReference type="EMBL" id="RUP51366.1"/>
    </source>
</evidence>
<evidence type="ECO:0000256" key="5">
    <source>
        <dbReference type="SAM" id="MobiDB-lite"/>
    </source>
</evidence>
<gene>
    <name evidence="7" type="ORF">BC936DRAFT_148500</name>
</gene>
<feature type="region of interest" description="Disordered" evidence="5">
    <location>
        <begin position="110"/>
        <end position="136"/>
    </location>
</feature>
<sequence>MAEHLPQNGSECRHTPSEDISYFQPFAALAGPPPSPPTQWDLDFGQAVGGFLDGEIRVTNETGTQQPNSRGSRTRQACDHCAKSKRRCDGLNPCGECTKRQKPCSYARLQNPSSRTTLSSPSAGTSTSVGLNSMNKDHVDVPAGDLYRTPVVHSMQDNEDLREQLTTVGEQLNACQHLLTKIYRQLQLLSRPARDYETHEREQEEDKDSGQDAATSPTPNRPARSWRGLPKLMSRKASSKKPRNSIFSSWGKSYRGADGEAS</sequence>
<dbReference type="CDD" id="cd00067">
    <property type="entry name" value="GAL4"/>
    <property type="match status" value="1"/>
</dbReference>
<proteinExistence type="predicted"/>
<feature type="region of interest" description="Disordered" evidence="5">
    <location>
        <begin position="194"/>
        <end position="262"/>
    </location>
</feature>
<dbReference type="PROSITE" id="PS00463">
    <property type="entry name" value="ZN2_CY6_FUNGAL_1"/>
    <property type="match status" value="1"/>
</dbReference>
<dbReference type="Gene3D" id="4.10.240.10">
    <property type="entry name" value="Zn(2)-C6 fungal-type DNA-binding domain"/>
    <property type="match status" value="1"/>
</dbReference>
<feature type="compositionally biased region" description="Polar residues" evidence="5">
    <location>
        <begin position="110"/>
        <end position="134"/>
    </location>
</feature>
<dbReference type="InterPro" id="IPR036864">
    <property type="entry name" value="Zn2-C6_fun-type_DNA-bd_sf"/>
</dbReference>